<dbReference type="SUPFAM" id="SSF51182">
    <property type="entry name" value="RmlC-like cupins"/>
    <property type="match status" value="1"/>
</dbReference>
<evidence type="ECO:0000313" key="5">
    <source>
        <dbReference type="EMBL" id="MBB6211497.1"/>
    </source>
</evidence>
<name>A0A7W9ZJ11_NOVIT</name>
<comment type="caution">
    <text evidence="5">The sequence shown here is derived from an EMBL/GenBank/DDBJ whole genome shotgun (WGS) entry which is preliminary data.</text>
</comment>
<accession>A0A7W9ZJ11</accession>
<evidence type="ECO:0000256" key="2">
    <source>
        <dbReference type="ARBA" id="ARBA00023125"/>
    </source>
</evidence>
<dbReference type="Gene3D" id="1.10.10.60">
    <property type="entry name" value="Homeodomain-like"/>
    <property type="match status" value="1"/>
</dbReference>
<protein>
    <submittedName>
        <fullName evidence="5">AraC-like DNA-binding protein</fullName>
    </submittedName>
</protein>
<dbReference type="GO" id="GO:0043565">
    <property type="term" value="F:sequence-specific DNA binding"/>
    <property type="evidence" value="ECO:0007669"/>
    <property type="project" value="InterPro"/>
</dbReference>
<dbReference type="InterPro" id="IPR011051">
    <property type="entry name" value="RmlC_Cupin_sf"/>
</dbReference>
<proteinExistence type="predicted"/>
<reference evidence="5 6" key="1">
    <citation type="submission" date="2020-08" db="EMBL/GenBank/DDBJ databases">
        <title>Genomic Encyclopedia of Type Strains, Phase IV (KMG-IV): sequencing the most valuable type-strain genomes for metagenomic binning, comparative biology and taxonomic classification.</title>
        <authorList>
            <person name="Goeker M."/>
        </authorList>
    </citation>
    <scope>NUCLEOTIDE SEQUENCE [LARGE SCALE GENOMIC DNA]</scope>
    <source>
        <strain evidence="5 6">DSM 11590</strain>
    </source>
</reference>
<dbReference type="InterPro" id="IPR018060">
    <property type="entry name" value="HTH_AraC"/>
</dbReference>
<dbReference type="SUPFAM" id="SSF46689">
    <property type="entry name" value="Homeodomain-like"/>
    <property type="match status" value="2"/>
</dbReference>
<evidence type="ECO:0000313" key="6">
    <source>
        <dbReference type="Proteomes" id="UP000544872"/>
    </source>
</evidence>
<gene>
    <name evidence="5" type="ORF">FHS48_002936</name>
</gene>
<dbReference type="PANTHER" id="PTHR46796">
    <property type="entry name" value="HTH-TYPE TRANSCRIPTIONAL ACTIVATOR RHAS-RELATED"/>
    <property type="match status" value="1"/>
</dbReference>
<sequence length="267" mass="28466">MVAAMLSAVPVSAVIGENRQGPEISLRSYGRSGAAHSHSFAQLVLPLAGAMALEVAGRGGVLRRGTAACVVPGHRHDQEARAANRFVVVDVEAAALGDRRLEQWAGQPFLPVSPAAGHLIEYMGSLLAAGTASSGQATLWLPLLLDALQPDRPVAVVPRLAGLLAALEADPFRGWSVAEMADRAALSPRRLHALFRQDLGATPQGWLAGLRLARVQHWLTATDLSVAEIAYRAGYADQSALTRALRRQTGLTPAAYRRQERSKLRQS</sequence>
<keyword evidence="2 5" id="KW-0238">DNA-binding</keyword>
<dbReference type="InterPro" id="IPR014710">
    <property type="entry name" value="RmlC-like_jellyroll"/>
</dbReference>
<evidence type="ECO:0000256" key="1">
    <source>
        <dbReference type="ARBA" id="ARBA00023015"/>
    </source>
</evidence>
<dbReference type="SMART" id="SM00342">
    <property type="entry name" value="HTH_ARAC"/>
    <property type="match status" value="1"/>
</dbReference>
<dbReference type="InterPro" id="IPR009057">
    <property type="entry name" value="Homeodomain-like_sf"/>
</dbReference>
<dbReference type="PANTHER" id="PTHR46796:SF2">
    <property type="entry name" value="TRANSCRIPTIONAL REGULATORY PROTEIN"/>
    <property type="match status" value="1"/>
</dbReference>
<evidence type="ECO:0000256" key="3">
    <source>
        <dbReference type="ARBA" id="ARBA00023163"/>
    </source>
</evidence>
<dbReference type="AlphaFoldDB" id="A0A7W9ZJ11"/>
<evidence type="ECO:0000259" key="4">
    <source>
        <dbReference type="PROSITE" id="PS01124"/>
    </source>
</evidence>
<dbReference type="RefSeq" id="WP_260402493.1">
    <property type="nucleotide sequence ID" value="NZ_JACIIX010000011.1"/>
</dbReference>
<dbReference type="PROSITE" id="PS01124">
    <property type="entry name" value="HTH_ARAC_FAMILY_2"/>
    <property type="match status" value="1"/>
</dbReference>
<dbReference type="InterPro" id="IPR050204">
    <property type="entry name" value="AraC_XylS_family_regulators"/>
</dbReference>
<organism evidence="5 6">
    <name type="scientific">Novispirillum itersonii</name>
    <name type="common">Aquaspirillum itersonii</name>
    <dbReference type="NCBI Taxonomy" id="189"/>
    <lineage>
        <taxon>Bacteria</taxon>
        <taxon>Pseudomonadati</taxon>
        <taxon>Pseudomonadota</taxon>
        <taxon>Alphaproteobacteria</taxon>
        <taxon>Rhodospirillales</taxon>
        <taxon>Novispirillaceae</taxon>
        <taxon>Novispirillum</taxon>
    </lineage>
</organism>
<feature type="domain" description="HTH araC/xylS-type" evidence="4">
    <location>
        <begin position="161"/>
        <end position="259"/>
    </location>
</feature>
<keyword evidence="1" id="KW-0805">Transcription regulation</keyword>
<dbReference type="Pfam" id="PF12833">
    <property type="entry name" value="HTH_18"/>
    <property type="match status" value="1"/>
</dbReference>
<keyword evidence="3" id="KW-0804">Transcription</keyword>
<dbReference type="Proteomes" id="UP000544872">
    <property type="component" value="Unassembled WGS sequence"/>
</dbReference>
<dbReference type="EMBL" id="JACIIX010000011">
    <property type="protein sequence ID" value="MBB6211497.1"/>
    <property type="molecule type" value="Genomic_DNA"/>
</dbReference>
<keyword evidence="6" id="KW-1185">Reference proteome</keyword>
<dbReference type="Gene3D" id="2.60.120.10">
    <property type="entry name" value="Jelly Rolls"/>
    <property type="match status" value="1"/>
</dbReference>
<dbReference type="GO" id="GO:0003700">
    <property type="term" value="F:DNA-binding transcription factor activity"/>
    <property type="evidence" value="ECO:0007669"/>
    <property type="project" value="InterPro"/>
</dbReference>